<dbReference type="Gene3D" id="2.60.120.1440">
    <property type="match status" value="1"/>
</dbReference>
<evidence type="ECO:0000259" key="1">
    <source>
        <dbReference type="Pfam" id="PF04773"/>
    </source>
</evidence>
<dbReference type="STRING" id="254161.SAMN05216256_12116"/>
<dbReference type="InterPro" id="IPR006860">
    <property type="entry name" value="FecR"/>
</dbReference>
<dbReference type="GO" id="GO:0016989">
    <property type="term" value="F:sigma factor antagonist activity"/>
    <property type="evidence" value="ECO:0007669"/>
    <property type="project" value="TreeGrafter"/>
</dbReference>
<proteinExistence type="predicted"/>
<feature type="domain" description="FecR protein" evidence="1">
    <location>
        <begin position="120"/>
        <end position="218"/>
    </location>
</feature>
<dbReference type="PIRSF" id="PIRSF018266">
    <property type="entry name" value="FecR"/>
    <property type="match status" value="1"/>
</dbReference>
<comment type="caution">
    <text evidence="3">The sequence shown here is derived from an EMBL/GenBank/DDBJ whole genome shotgun (WGS) entry which is preliminary data.</text>
</comment>
<dbReference type="Proteomes" id="UP000242847">
    <property type="component" value="Unassembled WGS sequence"/>
</dbReference>
<dbReference type="Pfam" id="PF16220">
    <property type="entry name" value="DUF4880"/>
    <property type="match status" value="1"/>
</dbReference>
<dbReference type="OrthoDB" id="1099576at2"/>
<accession>A0A1S8DG89</accession>
<dbReference type="InterPro" id="IPR032623">
    <property type="entry name" value="FecR_N"/>
</dbReference>
<sequence length="331" mass="37295">MHTADPLTSVHQRETLDRAVIREAAQWLVRWHESAQDPHLAEQLAHWRARSEQHEQAWRRALQVNDKFGLVPPQLGMSVLNERTELSRRRAIKSLVLLMTVIPAGVAGYQVMPWREWQADYATRTGQQRSLTLNDGTELTLNTDTALDVRYDRSQRLIRLHRGELLIDTGADPAQSPGQHRPLRVLTRHGGVQAPGTRFVVRQQREHTLVQVFAGAVEIEPRSSARRPLIQAGQQLRFDSHGAGLPQPVDPRGADWADGVLVADRLPLGRFLAELGRYRTGLVRCDEHIASLPVSGAFQLNNTDQVLASLAYSLPVKVVYRTRYWVSVTAV</sequence>
<evidence type="ECO:0008006" key="5">
    <source>
        <dbReference type="Google" id="ProtNLM"/>
    </source>
</evidence>
<gene>
    <name evidence="3" type="ORF">BXT89_07740</name>
</gene>
<reference evidence="3 4" key="1">
    <citation type="submission" date="2017-01" db="EMBL/GenBank/DDBJ databases">
        <title>Draft genome sequence of Pseudomonas pachastrellae type strain CCUG 46540T from a deep sea.</title>
        <authorList>
            <person name="Gomila M."/>
            <person name="Mulet M."/>
            <person name="Lalucat J."/>
            <person name="Garcia-Valdes E."/>
        </authorList>
    </citation>
    <scope>NUCLEOTIDE SEQUENCE [LARGE SCALE GENOMIC DNA]</scope>
    <source>
        <strain evidence="3 4">CCUG 46540</strain>
    </source>
</reference>
<dbReference type="EMBL" id="MUBC01000013">
    <property type="protein sequence ID" value="ONM44468.1"/>
    <property type="molecule type" value="Genomic_DNA"/>
</dbReference>
<name>A0A1S8DG89_9GAMM</name>
<dbReference type="PANTHER" id="PTHR30273">
    <property type="entry name" value="PERIPLASMIC SIGNAL SENSOR AND SIGMA FACTOR ACTIVATOR FECR-RELATED"/>
    <property type="match status" value="1"/>
</dbReference>
<dbReference type="RefSeq" id="WP_083726360.1">
    <property type="nucleotide sequence ID" value="NZ_FOUD01000021.1"/>
</dbReference>
<evidence type="ECO:0000313" key="4">
    <source>
        <dbReference type="Proteomes" id="UP000242847"/>
    </source>
</evidence>
<evidence type="ECO:0000313" key="3">
    <source>
        <dbReference type="EMBL" id="ONM44468.1"/>
    </source>
</evidence>
<keyword evidence="4" id="KW-1185">Reference proteome</keyword>
<dbReference type="Pfam" id="PF04773">
    <property type="entry name" value="FecR"/>
    <property type="match status" value="1"/>
</dbReference>
<dbReference type="InterPro" id="IPR012373">
    <property type="entry name" value="Ferrdict_sens_TM"/>
</dbReference>
<feature type="domain" description="FecR N-terminal" evidence="2">
    <location>
        <begin position="22"/>
        <end position="63"/>
    </location>
</feature>
<evidence type="ECO:0000259" key="2">
    <source>
        <dbReference type="Pfam" id="PF16220"/>
    </source>
</evidence>
<organism evidence="3 4">
    <name type="scientific">Halopseudomonas pachastrellae</name>
    <dbReference type="NCBI Taxonomy" id="254161"/>
    <lineage>
        <taxon>Bacteria</taxon>
        <taxon>Pseudomonadati</taxon>
        <taxon>Pseudomonadota</taxon>
        <taxon>Gammaproteobacteria</taxon>
        <taxon>Pseudomonadales</taxon>
        <taxon>Pseudomonadaceae</taxon>
        <taxon>Halopseudomonas</taxon>
    </lineage>
</organism>
<dbReference type="PANTHER" id="PTHR30273:SF2">
    <property type="entry name" value="PROTEIN FECR"/>
    <property type="match status" value="1"/>
</dbReference>
<protein>
    <recommendedName>
        <fullName evidence="5">DUF4880 domain-containing protein</fullName>
    </recommendedName>
</protein>
<dbReference type="AlphaFoldDB" id="A0A1S8DG89"/>